<reference evidence="2" key="1">
    <citation type="submission" date="2021-02" db="EMBL/GenBank/DDBJ databases">
        <authorList>
            <person name="Nowell W R."/>
        </authorList>
    </citation>
    <scope>NUCLEOTIDE SEQUENCE</scope>
</reference>
<evidence type="ECO:0000313" key="2">
    <source>
        <dbReference type="EMBL" id="CAF1257756.1"/>
    </source>
</evidence>
<feature type="domain" description="GH84" evidence="1">
    <location>
        <begin position="8"/>
        <end position="281"/>
    </location>
</feature>
<dbReference type="AlphaFoldDB" id="A0A815AD14"/>
<keyword evidence="3" id="KW-1185">Reference proteome</keyword>
<evidence type="ECO:0000259" key="1">
    <source>
        <dbReference type="PROSITE" id="PS52009"/>
    </source>
</evidence>
<proteinExistence type="predicted"/>
<dbReference type="InterPro" id="IPR011496">
    <property type="entry name" value="O-GlcNAcase_cat"/>
</dbReference>
<organism evidence="2 3">
    <name type="scientific">Adineta steineri</name>
    <dbReference type="NCBI Taxonomy" id="433720"/>
    <lineage>
        <taxon>Eukaryota</taxon>
        <taxon>Metazoa</taxon>
        <taxon>Spiralia</taxon>
        <taxon>Gnathifera</taxon>
        <taxon>Rotifera</taxon>
        <taxon>Eurotatoria</taxon>
        <taxon>Bdelloidea</taxon>
        <taxon>Adinetida</taxon>
        <taxon>Adinetidae</taxon>
        <taxon>Adineta</taxon>
    </lineage>
</organism>
<accession>A0A815AD14</accession>
<name>A0A815AD14_9BILA</name>
<protein>
    <recommendedName>
        <fullName evidence="1">GH84 domain-containing protein</fullName>
    </recommendedName>
</protein>
<dbReference type="PROSITE" id="PS52009">
    <property type="entry name" value="GH84"/>
    <property type="match status" value="1"/>
</dbReference>
<gene>
    <name evidence="2" type="ORF">QVE165_LOCUS28874</name>
</gene>
<dbReference type="Gene3D" id="3.20.20.80">
    <property type="entry name" value="Glycosidases"/>
    <property type="match status" value="1"/>
</dbReference>
<dbReference type="Pfam" id="PF07555">
    <property type="entry name" value="NAGidase"/>
    <property type="match status" value="1"/>
</dbReference>
<evidence type="ECO:0000313" key="3">
    <source>
        <dbReference type="Proteomes" id="UP000663832"/>
    </source>
</evidence>
<sequence length="342" mass="39192">MSISSITPINGLIEGFYWSASNAVNGEYDFFTKRQRDQLIASMNYEINYYFHCPQDREDDQFTMKLWNAQKTADWSDTVSKASNVSIVIGLRPRWIGTVQNSLESIRLKLTQLASIGIRYYILCWDDTPGAGTIAQMTLQKDLIDALVRQVTNIELIGIIPAYYARSQISDATNIAWANQLSILNQIPSHIRFFVTGATIVPSSIRISDIPSLVNRQFIFFDNWIAVDSNSKVTMTWPPNRDPAIYKANQSVSGSVLNLAYPPERIIHQIYALKQRINNRYSNINSYLAAEFWAIYLVKNGFYEWHSLEQLKNNLKSLIDHGYETNSKIIQQYPFLQGIFTN</sequence>
<dbReference type="OrthoDB" id="16653at2759"/>
<dbReference type="Proteomes" id="UP000663832">
    <property type="component" value="Unassembled WGS sequence"/>
</dbReference>
<comment type="caution">
    <text evidence="2">The sequence shown here is derived from an EMBL/GenBank/DDBJ whole genome shotgun (WGS) entry which is preliminary data.</text>
</comment>
<dbReference type="EMBL" id="CAJNOM010000228">
    <property type="protein sequence ID" value="CAF1257756.1"/>
    <property type="molecule type" value="Genomic_DNA"/>
</dbReference>
<dbReference type="InterPro" id="IPR017853">
    <property type="entry name" value="GH"/>
</dbReference>
<dbReference type="SUPFAM" id="SSF51445">
    <property type="entry name" value="(Trans)glycosidases"/>
    <property type="match status" value="1"/>
</dbReference>